<gene>
    <name evidence="4" type="ORF">Rhopal_007793-T1</name>
</gene>
<name>A0AAV5H0E3_9BASI</name>
<feature type="region of interest" description="Disordered" evidence="1">
    <location>
        <begin position="351"/>
        <end position="382"/>
    </location>
</feature>
<accession>A0AAV5H0E3</accession>
<sequence>MKILSALIPLAALLLVAPHAALATPPPELQDALSAAAAATVALPIPSGVQTRMLRRDKKATRKGEEADEAYVVLPGSGEGKNVDGAAGRPAPQIKKLPDSFHSLDHAHKRRSVSNVVEKKRNFIDDVEDKLGLGSTRTVELARESGKVTGDDRRYYWYVEDSDDQKHWREKEQEHKDKKEREHKDDKRDVGDFFEDIVDEVNGESTTAAGASKTAGFVTSTRAPSSAATGTSASSAATTSASTNGTEATWNPATWPGAVSSEISEEYDELKDKINNLSALSKVGLAALVISSTLLFFALLYCTCKLCLRRRRRNAAERAQASLAANRPGGRGRSFDERATAIPMMGFAAGSTVQGQAAQATGKDAKGKGKRRSSWSLTGRHD</sequence>
<keyword evidence="3" id="KW-0732">Signal</keyword>
<feature type="region of interest" description="Disordered" evidence="1">
    <location>
        <begin position="164"/>
        <end position="187"/>
    </location>
</feature>
<evidence type="ECO:0000313" key="4">
    <source>
        <dbReference type="EMBL" id="GJN94702.1"/>
    </source>
</evidence>
<proteinExistence type="predicted"/>
<feature type="compositionally biased region" description="Low complexity" evidence="1">
    <location>
        <begin position="208"/>
        <end position="249"/>
    </location>
</feature>
<keyword evidence="5" id="KW-1185">Reference proteome</keyword>
<evidence type="ECO:0000256" key="3">
    <source>
        <dbReference type="SAM" id="SignalP"/>
    </source>
</evidence>
<organism evidence="4 5">
    <name type="scientific">Rhodotorula paludigena</name>
    <dbReference type="NCBI Taxonomy" id="86838"/>
    <lineage>
        <taxon>Eukaryota</taxon>
        <taxon>Fungi</taxon>
        <taxon>Dikarya</taxon>
        <taxon>Basidiomycota</taxon>
        <taxon>Pucciniomycotina</taxon>
        <taxon>Microbotryomycetes</taxon>
        <taxon>Sporidiobolales</taxon>
        <taxon>Sporidiobolaceae</taxon>
        <taxon>Rhodotorula</taxon>
    </lineage>
</organism>
<feature type="transmembrane region" description="Helical" evidence="2">
    <location>
        <begin position="283"/>
        <end position="304"/>
    </location>
</feature>
<reference evidence="4 5" key="1">
    <citation type="submission" date="2021-12" db="EMBL/GenBank/DDBJ databases">
        <title>High titer production of polyol ester of fatty acids by Rhodotorula paludigena BS15 towards product separation-free biomass refinery.</title>
        <authorList>
            <person name="Mano J."/>
            <person name="Ono H."/>
            <person name="Tanaka T."/>
            <person name="Naito K."/>
            <person name="Sushida H."/>
            <person name="Ike M."/>
            <person name="Tokuyasu K."/>
            <person name="Kitaoka M."/>
        </authorList>
    </citation>
    <scope>NUCLEOTIDE SEQUENCE [LARGE SCALE GENOMIC DNA]</scope>
    <source>
        <strain evidence="4 5">BS15</strain>
    </source>
</reference>
<feature type="region of interest" description="Disordered" evidence="1">
    <location>
        <begin position="208"/>
        <end position="256"/>
    </location>
</feature>
<keyword evidence="2" id="KW-1133">Transmembrane helix</keyword>
<dbReference type="Proteomes" id="UP001342314">
    <property type="component" value="Unassembled WGS sequence"/>
</dbReference>
<dbReference type="EMBL" id="BQKY01000018">
    <property type="protein sequence ID" value="GJN94702.1"/>
    <property type="molecule type" value="Genomic_DNA"/>
</dbReference>
<comment type="caution">
    <text evidence="4">The sequence shown here is derived from an EMBL/GenBank/DDBJ whole genome shotgun (WGS) entry which is preliminary data.</text>
</comment>
<feature type="signal peptide" evidence="3">
    <location>
        <begin position="1"/>
        <end position="23"/>
    </location>
</feature>
<evidence type="ECO:0000313" key="5">
    <source>
        <dbReference type="Proteomes" id="UP001342314"/>
    </source>
</evidence>
<feature type="chain" id="PRO_5043573918" evidence="3">
    <location>
        <begin position="24"/>
        <end position="382"/>
    </location>
</feature>
<evidence type="ECO:0000256" key="2">
    <source>
        <dbReference type="SAM" id="Phobius"/>
    </source>
</evidence>
<dbReference type="AlphaFoldDB" id="A0AAV5H0E3"/>
<evidence type="ECO:0000256" key="1">
    <source>
        <dbReference type="SAM" id="MobiDB-lite"/>
    </source>
</evidence>
<protein>
    <submittedName>
        <fullName evidence="4">Uncharacterized protein</fullName>
    </submittedName>
</protein>
<keyword evidence="2" id="KW-0472">Membrane</keyword>
<keyword evidence="2" id="KW-0812">Transmembrane</keyword>